<dbReference type="HOGENOM" id="CLU_2421271_0_0_4"/>
<accession>A4JTB4</accession>
<protein>
    <submittedName>
        <fullName evidence="1">Uncharacterized protein</fullName>
    </submittedName>
</protein>
<dbReference type="KEGG" id="bvi:Bcep1808_6625"/>
<evidence type="ECO:0000313" key="2">
    <source>
        <dbReference type="Proteomes" id="UP000002287"/>
    </source>
</evidence>
<keyword evidence="1" id="KW-0614">Plasmid</keyword>
<dbReference type="AlphaFoldDB" id="A4JTB4"/>
<sequence length="91" mass="10717">MEFLQFLKLVLIAFRNWMFRSQVVTAKRTDAFGFNLYECEGTPSVTPGFFIVKYRHVVNGEVHEQHRRRVTVQEWDALRSKLESAEQEPAV</sequence>
<name>A4JTB4_BURVG</name>
<dbReference type="EMBL" id="CP000617">
    <property type="protein sequence ID" value="ABO59517.1"/>
    <property type="molecule type" value="Genomic_DNA"/>
</dbReference>
<organism evidence="1 2">
    <name type="scientific">Burkholderia vietnamiensis (strain G4 / LMG 22486)</name>
    <name type="common">Burkholderia cepacia (strain R1808)</name>
    <dbReference type="NCBI Taxonomy" id="269482"/>
    <lineage>
        <taxon>Bacteria</taxon>
        <taxon>Pseudomonadati</taxon>
        <taxon>Pseudomonadota</taxon>
        <taxon>Betaproteobacteria</taxon>
        <taxon>Burkholderiales</taxon>
        <taxon>Burkholderiaceae</taxon>
        <taxon>Burkholderia</taxon>
        <taxon>Burkholderia cepacia complex</taxon>
    </lineage>
</organism>
<gene>
    <name evidence="1" type="ordered locus">Bcep1808_6625</name>
</gene>
<evidence type="ECO:0000313" key="1">
    <source>
        <dbReference type="EMBL" id="ABO59517.1"/>
    </source>
</evidence>
<reference evidence="1 2" key="1">
    <citation type="submission" date="2007-03" db="EMBL/GenBank/DDBJ databases">
        <title>Complete sequence of plasmid pBVIE01 of Burkholderia vietnamiensis G4.</title>
        <authorList>
            <consortium name="US DOE Joint Genome Institute"/>
            <person name="Copeland A."/>
            <person name="Lucas S."/>
            <person name="Lapidus A."/>
            <person name="Barry K."/>
            <person name="Detter J.C."/>
            <person name="Glavina del Rio T."/>
            <person name="Hammon N."/>
            <person name="Israni S."/>
            <person name="Dalin E."/>
            <person name="Tice H."/>
            <person name="Pitluck S."/>
            <person name="Chain P."/>
            <person name="Malfatti S."/>
            <person name="Shin M."/>
            <person name="Vergez L."/>
            <person name="Schmutz J."/>
            <person name="Larimer F."/>
            <person name="Land M."/>
            <person name="Hauser L."/>
            <person name="Kyrpides N."/>
            <person name="Tiedje J."/>
            <person name="Richardson P."/>
        </authorList>
    </citation>
    <scope>NUCLEOTIDE SEQUENCE [LARGE SCALE GENOMIC DNA]</scope>
    <source>
        <strain evidence="2">G4 / LMG 22486</strain>
        <plasmid evidence="1 2">pBVIE01</plasmid>
    </source>
</reference>
<dbReference type="Proteomes" id="UP000002287">
    <property type="component" value="Plasmid pBVIE01"/>
</dbReference>
<proteinExistence type="predicted"/>
<geneLocation type="plasmid" evidence="1 2">
    <name>pBVIE01</name>
</geneLocation>